<proteinExistence type="predicted"/>
<gene>
    <name evidence="2" type="ORF">K2U94_07080</name>
</gene>
<feature type="signal peptide" evidence="1">
    <location>
        <begin position="1"/>
        <end position="21"/>
    </location>
</feature>
<evidence type="ECO:0000256" key="1">
    <source>
        <dbReference type="SAM" id="SignalP"/>
    </source>
</evidence>
<protein>
    <recommendedName>
        <fullName evidence="4">Porin</fullName>
    </recommendedName>
</protein>
<sequence>MRLIPFLAATALAASAGAAVAADLPSTKEAPVVAPIVVSPWDFDVGATLTSDYLFRGITQSNHMPSVWGRAELRYNVNPTWQLYIGTSGESIKFSPNYFPVGSPAMELDGDAGIRGTFDKFAFDLGGIVYGYPSSPTGTFPVYSTLLGVYPIGFAPRNPTFFEGYIKPTYTVNDMVTLGLNFFGSPSYLNTGASDEYLSGTVKVTGWGNLSAFSLSGEFGHQWLGKVDPVYTGFNSAAYCYIACGGSGLAVGDLPDYNYWNVGVSYTWKFVTLDLRYYGTDLSKAEAYILTGIPSGGSVEFGYPATSNYADDRFVATLSFDLTSKDLK</sequence>
<feature type="chain" id="PRO_5045915819" description="Porin" evidence="1">
    <location>
        <begin position="22"/>
        <end position="328"/>
    </location>
</feature>
<name>A0ABS9Z4C4_9HYPH</name>
<accession>A0ABS9Z4C4</accession>
<organism evidence="2 3">
    <name type="scientific">Candidatus Rhodoblastus alkanivorans</name>
    <dbReference type="NCBI Taxonomy" id="2954117"/>
    <lineage>
        <taxon>Bacteria</taxon>
        <taxon>Pseudomonadati</taxon>
        <taxon>Pseudomonadota</taxon>
        <taxon>Alphaproteobacteria</taxon>
        <taxon>Hyphomicrobiales</taxon>
        <taxon>Rhodoblastaceae</taxon>
        <taxon>Rhodoblastus</taxon>
    </lineage>
</organism>
<comment type="caution">
    <text evidence="2">The sequence shown here is derived from an EMBL/GenBank/DDBJ whole genome shotgun (WGS) entry which is preliminary data.</text>
</comment>
<dbReference type="EMBL" id="JAIVFP010000001">
    <property type="protein sequence ID" value="MCI4682524.1"/>
    <property type="molecule type" value="Genomic_DNA"/>
</dbReference>
<dbReference type="RefSeq" id="WP_243066529.1">
    <property type="nucleotide sequence ID" value="NZ_JAIVFK010000093.1"/>
</dbReference>
<dbReference type="InterPro" id="IPR010239">
    <property type="entry name" value="CHP02001"/>
</dbReference>
<keyword evidence="1" id="KW-0732">Signal</keyword>
<dbReference type="Proteomes" id="UP001139104">
    <property type="component" value="Unassembled WGS sequence"/>
</dbReference>
<evidence type="ECO:0000313" key="3">
    <source>
        <dbReference type="Proteomes" id="UP001139104"/>
    </source>
</evidence>
<evidence type="ECO:0008006" key="4">
    <source>
        <dbReference type="Google" id="ProtNLM"/>
    </source>
</evidence>
<evidence type="ECO:0000313" key="2">
    <source>
        <dbReference type="EMBL" id="MCI4682524.1"/>
    </source>
</evidence>
<keyword evidence="3" id="KW-1185">Reference proteome</keyword>
<reference evidence="2" key="1">
    <citation type="journal article" date="2022" name="ISME J.">
        <title>Identification of active gaseous-alkane degraders at natural gas seeps.</title>
        <authorList>
            <person name="Farhan Ul Haque M."/>
            <person name="Hernandez M."/>
            <person name="Crombie A.T."/>
            <person name="Murrell J.C."/>
        </authorList>
    </citation>
    <scope>NUCLEOTIDE SEQUENCE</scope>
    <source>
        <strain evidence="2">PC2</strain>
    </source>
</reference>
<dbReference type="Pfam" id="PF09694">
    <property type="entry name" value="Gcw_chp"/>
    <property type="match status" value="1"/>
</dbReference>